<protein>
    <recommendedName>
        <fullName evidence="5">DUF4005 domain-containing protein</fullName>
    </recommendedName>
</protein>
<dbReference type="EMBL" id="VOIH02000009">
    <property type="protein sequence ID" value="KAF3437379.1"/>
    <property type="molecule type" value="Genomic_DNA"/>
</dbReference>
<dbReference type="SMART" id="SM00015">
    <property type="entry name" value="IQ"/>
    <property type="match status" value="1"/>
</dbReference>
<evidence type="ECO:0000259" key="5">
    <source>
        <dbReference type="Pfam" id="PF13178"/>
    </source>
</evidence>
<dbReference type="Gene3D" id="1.20.5.190">
    <property type="match status" value="1"/>
</dbReference>
<evidence type="ECO:0000256" key="2">
    <source>
        <dbReference type="ARBA" id="ARBA00024341"/>
    </source>
</evidence>
<dbReference type="CDD" id="cd23767">
    <property type="entry name" value="IQCD"/>
    <property type="match status" value="1"/>
</dbReference>
<dbReference type="Proteomes" id="UP000796880">
    <property type="component" value="Unassembled WGS sequence"/>
</dbReference>
<dbReference type="Pfam" id="PF13178">
    <property type="entry name" value="DUF4005"/>
    <property type="match status" value="1"/>
</dbReference>
<evidence type="ECO:0000313" key="7">
    <source>
        <dbReference type="Proteomes" id="UP000796880"/>
    </source>
</evidence>
<dbReference type="AlphaFoldDB" id="A0A8K0GT35"/>
<dbReference type="GO" id="GO:0005516">
    <property type="term" value="F:calmodulin binding"/>
    <property type="evidence" value="ECO:0007669"/>
    <property type="project" value="UniProtKB-KW"/>
</dbReference>
<keyword evidence="7" id="KW-1185">Reference proteome</keyword>
<comment type="caution">
    <text evidence="6">The sequence shown here is derived from an EMBL/GenBank/DDBJ whole genome shotgun (WGS) entry which is preliminary data.</text>
</comment>
<gene>
    <name evidence="6" type="ORF">FNV43_RR20132</name>
</gene>
<accession>A0A8K0GT35</accession>
<evidence type="ECO:0000256" key="3">
    <source>
        <dbReference type="ARBA" id="ARBA00024378"/>
    </source>
</evidence>
<name>A0A8K0GT35_9ROSA</name>
<dbReference type="Pfam" id="PF00612">
    <property type="entry name" value="IQ"/>
    <property type="match status" value="1"/>
</dbReference>
<keyword evidence="1" id="KW-0112">Calmodulin-binding</keyword>
<sequence>MAKKKGWFNLIKRFFVSDAQSKHEKKEKRRKWVFGRFKIKRLASLTAPSPLKEKTVSEAGEEQSNHAVTVAIATAAAAEAAVAAAHAAADIVRLTSTPRSTHTAEEQTKQVVAIESQTEATRPIHKVHDKETQESAAVKIQTAFRGYLAKKALRALKGIVRLQAIIRGRAVRRQAITTLKCLQSIINIQSQVCARRFQTNDGAYHCDEKNQLQYLRDQLMRVDSDSQRRWDDSLLSKEEADASFLSKKEAVVKRERIKEYWYSHRKSAETERNKAHGRWRYWLEQWVDTQLSKSKELEDLDTTFPSSARHKDEFGGNQLRVRKIHSQYQNDQRIDSPVFVPRKSFHHRKQCSLGDENSFTISPVVPAYMAATESAKAKARSISSPKLRPGSFDTCSESYSPCKNRLSLISSIASDMPNSVRISKPGAYQQRSPSMKGIQGPVKSSRTAKDLSFDSECSLSYWDRKNSFR</sequence>
<dbReference type="PANTHER" id="PTHR32295">
    <property type="entry name" value="IQ-DOMAIN 5-RELATED"/>
    <property type="match status" value="1"/>
</dbReference>
<dbReference type="InterPro" id="IPR025064">
    <property type="entry name" value="DUF4005"/>
</dbReference>
<dbReference type="PROSITE" id="PS50096">
    <property type="entry name" value="IQ"/>
    <property type="match status" value="2"/>
</dbReference>
<comment type="similarity">
    <text evidence="2">Belongs to the IQD family.</text>
</comment>
<proteinExistence type="inferred from homology"/>
<evidence type="ECO:0000256" key="4">
    <source>
        <dbReference type="SAM" id="MobiDB-lite"/>
    </source>
</evidence>
<evidence type="ECO:0000256" key="1">
    <source>
        <dbReference type="ARBA" id="ARBA00022860"/>
    </source>
</evidence>
<comment type="subunit">
    <text evidence="3">Binds to multiple calmodulin (CaM) in the presence of Ca(2+) and CaM-like proteins.</text>
</comment>
<feature type="domain" description="DUF4005" evidence="5">
    <location>
        <begin position="350"/>
        <end position="413"/>
    </location>
</feature>
<dbReference type="InterPro" id="IPR000048">
    <property type="entry name" value="IQ_motif_EF-hand-BS"/>
</dbReference>
<feature type="region of interest" description="Disordered" evidence="4">
    <location>
        <begin position="424"/>
        <end position="449"/>
    </location>
</feature>
<evidence type="ECO:0000313" key="6">
    <source>
        <dbReference type="EMBL" id="KAF3437379.1"/>
    </source>
</evidence>
<dbReference type="PANTHER" id="PTHR32295:SF41">
    <property type="entry name" value="PROTEIN IQ-DOMAIN 11"/>
    <property type="match status" value="1"/>
</dbReference>
<organism evidence="6 7">
    <name type="scientific">Rhamnella rubrinervis</name>
    <dbReference type="NCBI Taxonomy" id="2594499"/>
    <lineage>
        <taxon>Eukaryota</taxon>
        <taxon>Viridiplantae</taxon>
        <taxon>Streptophyta</taxon>
        <taxon>Embryophyta</taxon>
        <taxon>Tracheophyta</taxon>
        <taxon>Spermatophyta</taxon>
        <taxon>Magnoliopsida</taxon>
        <taxon>eudicotyledons</taxon>
        <taxon>Gunneridae</taxon>
        <taxon>Pentapetalae</taxon>
        <taxon>rosids</taxon>
        <taxon>fabids</taxon>
        <taxon>Rosales</taxon>
        <taxon>Rhamnaceae</taxon>
        <taxon>rhamnoid group</taxon>
        <taxon>Rhamneae</taxon>
        <taxon>Rhamnella</taxon>
    </lineage>
</organism>
<dbReference type="OrthoDB" id="696085at2759"/>
<reference evidence="6" key="1">
    <citation type="submission" date="2020-03" db="EMBL/GenBank/DDBJ databases">
        <title>A high-quality chromosome-level genome assembly of a woody plant with both climbing and erect habits, Rhamnella rubrinervis.</title>
        <authorList>
            <person name="Lu Z."/>
            <person name="Yang Y."/>
            <person name="Zhu X."/>
            <person name="Sun Y."/>
        </authorList>
    </citation>
    <scope>NUCLEOTIDE SEQUENCE</scope>
    <source>
        <strain evidence="6">BYM</strain>
        <tissue evidence="6">Leaf</tissue>
    </source>
</reference>